<reference evidence="2 3" key="1">
    <citation type="submission" date="2016-11" db="EMBL/GenBank/DDBJ databases">
        <authorList>
            <person name="Jaros S."/>
            <person name="Januszkiewicz K."/>
            <person name="Wedrychowicz H."/>
        </authorList>
    </citation>
    <scope>NUCLEOTIDE SEQUENCE [LARGE SCALE GENOMIC DNA]</scope>
    <source>
        <strain evidence="2 3">DSM 15692</strain>
    </source>
</reference>
<dbReference type="EMBL" id="FQUF01000004">
    <property type="protein sequence ID" value="SHE37580.1"/>
    <property type="molecule type" value="Genomic_DNA"/>
</dbReference>
<proteinExistence type="predicted"/>
<evidence type="ECO:0000256" key="1">
    <source>
        <dbReference type="SAM" id="MobiDB-lite"/>
    </source>
</evidence>
<dbReference type="RefSeq" id="WP_073295214.1">
    <property type="nucleotide sequence ID" value="NZ_FQUF01000004.1"/>
</dbReference>
<evidence type="ECO:0000313" key="3">
    <source>
        <dbReference type="Proteomes" id="UP000184128"/>
    </source>
</evidence>
<evidence type="ECO:0000313" key="2">
    <source>
        <dbReference type="EMBL" id="SHE37580.1"/>
    </source>
</evidence>
<organism evidence="2 3">
    <name type="scientific">Atopostipes suicloacalis DSM 15692</name>
    <dbReference type="NCBI Taxonomy" id="1121025"/>
    <lineage>
        <taxon>Bacteria</taxon>
        <taxon>Bacillati</taxon>
        <taxon>Bacillota</taxon>
        <taxon>Bacilli</taxon>
        <taxon>Lactobacillales</taxon>
        <taxon>Carnobacteriaceae</taxon>
        <taxon>Atopostipes</taxon>
    </lineage>
</organism>
<sequence length="192" mass="21558">MKLKWSLAELHKQPAGILTLDEKVDMTESLKKRDTELMDVSLIEIQGTISIEAYSRYFVYLTLNVALTLPSSRSLKPVKLDLTIPFSEVYLAPEAGQAAVENLEDEVVFSLEQDILDLKKPIEDTILAAIPMKVLSEDEKTSNDFPTGNDWEVKLEGETDSSNKKDEADTSENSPFAILKDLDLDFSEDENE</sequence>
<dbReference type="InterPro" id="IPR003772">
    <property type="entry name" value="YceD"/>
</dbReference>
<feature type="compositionally biased region" description="Basic and acidic residues" evidence="1">
    <location>
        <begin position="151"/>
        <end position="168"/>
    </location>
</feature>
<dbReference type="OrthoDB" id="9790372at2"/>
<name>A0A1M4SZL1_9LACT</name>
<dbReference type="STRING" id="1121025.SAMN02745249_00305"/>
<gene>
    <name evidence="2" type="ORF">SAMN02745249_00305</name>
</gene>
<feature type="region of interest" description="Disordered" evidence="1">
    <location>
        <begin position="139"/>
        <end position="192"/>
    </location>
</feature>
<accession>A0A1M4SZL1</accession>
<evidence type="ECO:0008006" key="4">
    <source>
        <dbReference type="Google" id="ProtNLM"/>
    </source>
</evidence>
<dbReference type="Pfam" id="PF02620">
    <property type="entry name" value="YceD"/>
    <property type="match status" value="1"/>
</dbReference>
<dbReference type="Proteomes" id="UP000184128">
    <property type="component" value="Unassembled WGS sequence"/>
</dbReference>
<protein>
    <recommendedName>
        <fullName evidence="4">DUF177 domain-containing protein</fullName>
    </recommendedName>
</protein>
<keyword evidence="3" id="KW-1185">Reference proteome</keyword>
<dbReference type="AlphaFoldDB" id="A0A1M4SZL1"/>